<gene>
    <name evidence="9" type="ORF">CSKR_201411</name>
</gene>
<feature type="region of interest" description="Disordered" evidence="7">
    <location>
        <begin position="272"/>
        <end position="337"/>
    </location>
</feature>
<feature type="domain" description="C2H2-type" evidence="8">
    <location>
        <begin position="1145"/>
        <end position="1172"/>
    </location>
</feature>
<comment type="caution">
    <text evidence="9">The sequence shown here is derived from an EMBL/GenBank/DDBJ whole genome shotgun (WGS) entry which is preliminary data.</text>
</comment>
<feature type="domain" description="C2H2-type" evidence="8">
    <location>
        <begin position="1173"/>
        <end position="1200"/>
    </location>
</feature>
<dbReference type="PANTHER" id="PTHR16515:SF66">
    <property type="entry name" value="C2H2-TYPE DOMAIN-CONTAINING PROTEIN"/>
    <property type="match status" value="1"/>
</dbReference>
<evidence type="ECO:0000256" key="2">
    <source>
        <dbReference type="ARBA" id="ARBA00022723"/>
    </source>
</evidence>
<dbReference type="GO" id="GO:0005634">
    <property type="term" value="C:nucleus"/>
    <property type="evidence" value="ECO:0007669"/>
    <property type="project" value="UniProtKB-SubCell"/>
</dbReference>
<keyword evidence="6" id="KW-0539">Nucleus</keyword>
<keyword evidence="2" id="KW-0479">Metal-binding</keyword>
<evidence type="ECO:0000256" key="1">
    <source>
        <dbReference type="ARBA" id="ARBA00004123"/>
    </source>
</evidence>
<dbReference type="Pfam" id="PF00096">
    <property type="entry name" value="zf-C2H2"/>
    <property type="match status" value="3"/>
</dbReference>
<keyword evidence="5" id="KW-0862">Zinc</keyword>
<sequence>MNDIAEELGFSNEYERSVFVLSPQQSSSTLGIPGMQEIFSKVPLHSQTSPILTGTLNRCGDGIEATCSHSAYSTDTTPSSHYSDSFHHGNGHVNLDNSFETSSSSAMDLADFPSTLISGPFSDFNSFSCDPTNSCESSPSDIQLHDENRVVRPGGGTNPDTSLPLQEDEETDIVPNELVQFVSESTLRIAGEMADAVSVTDSDMDDLDHEARLTSLCLPILQPPSLVSSHMSDNMRPPSLSPEPTVNSTDDFIDSDFAKSYFSPPSKVVDGMYPSPTKPHDSTPLYSGVHSPPPLSSAPHVDCSTTLLLPDSTPVNSLSGSPSSSEKQTRRLSDSLHSTKTALHHESDLLLMKNALISTGSISQHLQTPVISRKIDVLTPTNQILRFSGGTAQATDEFSSCSENPASVGQFDSMVEQYRLPTMPQSHQSLPVPQNQSASSILSVRSLTVPLENPAQIPLTDHESKLAHQVCLLNSTQRPDTKAMHSLHDNRAVHTSTEPVNGTQCEVSPIPTGPAVSGTALPPLQSVIVCSKNTFNLSDPSPVQLNTPASTHQQCLVPADVRPVSGVTKAPAPSNVPGACLENIKPLSNGGGQIFSLPHSAVIPSDLSNSSMSSSGTRPISVIIPLPNRTINQGLPQQSSAPTANCTAGHLTLQLLNSLPALRPGMSILLNLKNQTASALFGNTSGIANVSSSTGSPNSIVVLPELGSSDAPKSTVPNSLNPPPPFQHRLEIASSTTPTSLVVVPSIPSYLAPSAVNNGVYPVSTNNGLSASPQPFALPMSTHFFLLRSPKVNVKPESPNVGIGSTPQSGMTLVLSPNTVQKPLSDPTNLFFIPSMIPSSVSAPETPLWFPPSNSVNIQSSPCNASSVATNSSLLTAFGRPGIEPLISSNSLTSVAYVQQEVGQSCTQQFAHSLPPLLTHPISLNQNNLPLSALPEVTLPSIAMQLPWSHVANNASTHLQANTQTFLTQLTTLASSLSSSSCLSFYSTMPPRPTKTNFMAPEVTQSVSAFSPCNSALVSLLSPSVSSSSNVTAEVALSVVANTDMENVKVGDTQASKQPIVLPSADNLLSSRPCAMPLTSLKNPVATSVLPVNSQDSRLAQLVTSATSSSPSTLVSQAPAINLADATVTTKSTSSSNSNSSRRRHQCPYCPKSCERKDNLQAHIRTHTGERPYPCRYCPKAFPQKDHLRAHIRTHTGEKPYRCPQCMKAFAQLGNLHRHVKTHRR</sequence>
<dbReference type="STRING" id="79923.A0A419QIC6"/>
<accession>A0A419QIC6</accession>
<evidence type="ECO:0000313" key="10">
    <source>
        <dbReference type="Proteomes" id="UP000286415"/>
    </source>
</evidence>
<dbReference type="Proteomes" id="UP000286415">
    <property type="component" value="Unassembled WGS sequence"/>
</dbReference>
<keyword evidence="3" id="KW-0677">Repeat</keyword>
<dbReference type="FunFam" id="3.30.160.60:FF:000358">
    <property type="entry name" value="zinc finger protein 24"/>
    <property type="match status" value="1"/>
</dbReference>
<dbReference type="PROSITE" id="PS50157">
    <property type="entry name" value="ZINC_FINGER_C2H2_2"/>
    <property type="match status" value="3"/>
</dbReference>
<dbReference type="PANTHER" id="PTHR16515">
    <property type="entry name" value="PR DOMAIN ZINC FINGER PROTEIN"/>
    <property type="match status" value="1"/>
</dbReference>
<dbReference type="SMART" id="SM00355">
    <property type="entry name" value="ZnF_C2H2"/>
    <property type="match status" value="3"/>
</dbReference>
<dbReference type="PROSITE" id="PS00028">
    <property type="entry name" value="ZINC_FINGER_C2H2_1"/>
    <property type="match status" value="3"/>
</dbReference>
<evidence type="ECO:0000256" key="5">
    <source>
        <dbReference type="ARBA" id="ARBA00022833"/>
    </source>
</evidence>
<dbReference type="SUPFAM" id="SSF57667">
    <property type="entry name" value="beta-beta-alpha zinc fingers"/>
    <property type="match status" value="2"/>
</dbReference>
<feature type="region of interest" description="Disordered" evidence="7">
    <location>
        <begin position="135"/>
        <end position="171"/>
    </location>
</feature>
<feature type="compositionally biased region" description="Low complexity" evidence="7">
    <location>
        <begin position="312"/>
        <end position="325"/>
    </location>
</feature>
<evidence type="ECO:0000256" key="6">
    <source>
        <dbReference type="ARBA" id="ARBA00023242"/>
    </source>
</evidence>
<keyword evidence="4" id="KW-0863">Zinc-finger</keyword>
<dbReference type="EMBL" id="NIRI02000042">
    <property type="protein sequence ID" value="KAG5451375.1"/>
    <property type="molecule type" value="Genomic_DNA"/>
</dbReference>
<proteinExistence type="predicted"/>
<name>A0A419QIC6_CLOSI</name>
<reference evidence="9 10" key="2">
    <citation type="journal article" date="2021" name="Genomics">
        <title>High-quality reference genome for Clonorchis sinensis.</title>
        <authorList>
            <person name="Young N.D."/>
            <person name="Stroehlein A.J."/>
            <person name="Kinkar L."/>
            <person name="Wang T."/>
            <person name="Sohn W.M."/>
            <person name="Chang B.C.H."/>
            <person name="Kaur P."/>
            <person name="Weisz D."/>
            <person name="Dudchenko O."/>
            <person name="Aiden E.L."/>
            <person name="Korhonen P.K."/>
            <person name="Gasser R.B."/>
        </authorList>
    </citation>
    <scope>NUCLEOTIDE SEQUENCE [LARGE SCALE GENOMIC DNA]</scope>
    <source>
        <strain evidence="9">Cs-k2</strain>
    </source>
</reference>
<protein>
    <recommendedName>
        <fullName evidence="8">C2H2-type domain-containing protein</fullName>
    </recommendedName>
</protein>
<evidence type="ECO:0000256" key="7">
    <source>
        <dbReference type="SAM" id="MobiDB-lite"/>
    </source>
</evidence>
<dbReference type="AlphaFoldDB" id="A0A419QIC6"/>
<dbReference type="InterPro" id="IPR050331">
    <property type="entry name" value="Zinc_finger"/>
</dbReference>
<dbReference type="FunFam" id="3.30.160.60:FF:002343">
    <property type="entry name" value="Zinc finger protein 33A"/>
    <property type="match status" value="1"/>
</dbReference>
<evidence type="ECO:0000256" key="4">
    <source>
        <dbReference type="ARBA" id="ARBA00022771"/>
    </source>
</evidence>
<organism evidence="9 10">
    <name type="scientific">Clonorchis sinensis</name>
    <name type="common">Chinese liver fluke</name>
    <dbReference type="NCBI Taxonomy" id="79923"/>
    <lineage>
        <taxon>Eukaryota</taxon>
        <taxon>Metazoa</taxon>
        <taxon>Spiralia</taxon>
        <taxon>Lophotrochozoa</taxon>
        <taxon>Platyhelminthes</taxon>
        <taxon>Trematoda</taxon>
        <taxon>Digenea</taxon>
        <taxon>Opisthorchiida</taxon>
        <taxon>Opisthorchiata</taxon>
        <taxon>Opisthorchiidae</taxon>
        <taxon>Clonorchis</taxon>
    </lineage>
</organism>
<reference evidence="9 10" key="1">
    <citation type="journal article" date="2018" name="Biotechnol. Adv.">
        <title>Improved genomic resources and new bioinformatic workflow for the carcinogenic parasite Clonorchis sinensis: Biotechnological implications.</title>
        <authorList>
            <person name="Wang D."/>
            <person name="Korhonen P.K."/>
            <person name="Gasser R.B."/>
            <person name="Young N.D."/>
        </authorList>
    </citation>
    <scope>NUCLEOTIDE SEQUENCE [LARGE SCALE GENOMIC DNA]</scope>
    <source>
        <strain evidence="9">Cs-k2</strain>
    </source>
</reference>
<evidence type="ECO:0000259" key="8">
    <source>
        <dbReference type="PROSITE" id="PS50157"/>
    </source>
</evidence>
<evidence type="ECO:0000313" key="9">
    <source>
        <dbReference type="EMBL" id="KAG5451375.1"/>
    </source>
</evidence>
<dbReference type="InParanoid" id="A0A419QIC6"/>
<dbReference type="InterPro" id="IPR013087">
    <property type="entry name" value="Znf_C2H2_type"/>
</dbReference>
<dbReference type="Gene3D" id="3.30.160.60">
    <property type="entry name" value="Classic Zinc Finger"/>
    <property type="match status" value="3"/>
</dbReference>
<dbReference type="InterPro" id="IPR036236">
    <property type="entry name" value="Znf_C2H2_sf"/>
</dbReference>
<comment type="subcellular location">
    <subcellularLocation>
        <location evidence="1">Nucleus</location>
    </subcellularLocation>
</comment>
<keyword evidence="10" id="KW-1185">Reference proteome</keyword>
<dbReference type="GO" id="GO:0010468">
    <property type="term" value="P:regulation of gene expression"/>
    <property type="evidence" value="ECO:0007669"/>
    <property type="project" value="TreeGrafter"/>
</dbReference>
<feature type="domain" description="C2H2-type" evidence="8">
    <location>
        <begin position="1201"/>
        <end position="1225"/>
    </location>
</feature>
<dbReference type="OrthoDB" id="3437960at2759"/>
<dbReference type="GO" id="GO:0008270">
    <property type="term" value="F:zinc ion binding"/>
    <property type="evidence" value="ECO:0007669"/>
    <property type="project" value="UniProtKB-KW"/>
</dbReference>
<evidence type="ECO:0000256" key="3">
    <source>
        <dbReference type="ARBA" id="ARBA00022737"/>
    </source>
</evidence>